<sequence length="807" mass="90337">MKFRSSLMITVMLFRVFLCNEDCIKQKCNDCTKQKCSDCTKQKCSDCIEQSCRDCIKQKCRDCAKLFSKKCIKKFCSGTTPGPSDNQTSPIEYINCADCVDKCKDFGESDDVCLDLCSDICSPCSLSSDCKRILLINGGFTGQIQSTYTNQTCVNNSTDSICKNMFNGSSPFNMSNCILSFDTQNGTNGDCSFLDSGVWLVNNTENNTLQINITRNRTIRPQTPICFVKGAQSCLQINDAYNCTQAKGGPTPCENMTCVDPTKICESAVYIQNCSGNDSNDDIISLTGVSAECRKCGNAFQKTEGNVVINFTLPTDSNSNCSYFEEMKTLNKMILDVMGNKSSVSVSMNDIKGIFVKQQNKEDFNPIYFIYSTKANFNIIEDKTQMQNFERTFSVPKEAFEKAMNISNETLFASLLRFPSFPKDYKNSTLLNNEVYSIDMGKEIANLTNTFNLTFRDISPNSADLVCNSWDGRGATPNWTTDGCNTSYINGQVTCLCQHLTFFAVLMTLPNAKISTSDLNNLTFITSIGCGLSLFFLSVALFMHFILRRGKASASVHILINLFVALFLLNLSFLVNESVARTGDMIGCKLMAGTMHYFMLSTFTWFGLQALHLCLQLTQNVASIQNYVTKLCIAGWMPAALVVTGIFISHKYDMEFIVSDTGKTVSMCWITDPNVHYVVNIGYYSAIFLFTFLTFVVMLRWLWLLRRKSPTVTSSVKRSRPSDALTIMGLCCILGLSWGFAFFAYGPMRIPAYYIFSVLNSCQGLFLFVYYYKSSRLVDEAETLETESSTTTVVENPYNPYCKPKMF</sequence>
<dbReference type="PANTHER" id="PTHR12011">
    <property type="entry name" value="ADHESION G-PROTEIN COUPLED RECEPTOR"/>
    <property type="match status" value="1"/>
</dbReference>
<dbReference type="InterPro" id="IPR046338">
    <property type="entry name" value="GAIN_dom_sf"/>
</dbReference>
<dbReference type="Pfam" id="PF00002">
    <property type="entry name" value="7tm_2"/>
    <property type="match status" value="1"/>
</dbReference>
<feature type="domain" description="G-protein coupled receptors family 2 profile 2" evidence="9">
    <location>
        <begin position="522"/>
        <end position="775"/>
    </location>
</feature>
<evidence type="ECO:0000259" key="9">
    <source>
        <dbReference type="PROSITE" id="PS50261"/>
    </source>
</evidence>
<feature type="transmembrane region" description="Helical" evidence="6">
    <location>
        <begin position="524"/>
        <end position="547"/>
    </location>
</feature>
<dbReference type="GO" id="GO:0005886">
    <property type="term" value="C:plasma membrane"/>
    <property type="evidence" value="ECO:0007669"/>
    <property type="project" value="TreeGrafter"/>
</dbReference>
<dbReference type="GO" id="GO:0007189">
    <property type="term" value="P:adenylate cyclase-activating G protein-coupled receptor signaling pathway"/>
    <property type="evidence" value="ECO:0007669"/>
    <property type="project" value="TreeGrafter"/>
</dbReference>
<dbReference type="PROSITE" id="PS50261">
    <property type="entry name" value="G_PROTEIN_RECEP_F2_4"/>
    <property type="match status" value="1"/>
</dbReference>
<dbReference type="AlphaFoldDB" id="A0AA88MVZ3"/>
<accession>A0AA88MVZ3</accession>
<feature type="transmembrane region" description="Helical" evidence="6">
    <location>
        <begin position="724"/>
        <end position="746"/>
    </location>
</feature>
<keyword evidence="5" id="KW-1015">Disulfide bond</keyword>
<comment type="caution">
    <text evidence="10">The sequence shown here is derived from an EMBL/GenBank/DDBJ whole genome shotgun (WGS) entry which is preliminary data.</text>
</comment>
<dbReference type="GO" id="GO:0004930">
    <property type="term" value="F:G protein-coupled receptor activity"/>
    <property type="evidence" value="ECO:0007669"/>
    <property type="project" value="InterPro"/>
</dbReference>
<keyword evidence="3 6" id="KW-1133">Transmembrane helix</keyword>
<dbReference type="InterPro" id="IPR017981">
    <property type="entry name" value="GPCR_2-like_7TM"/>
</dbReference>
<gene>
    <name evidence="10" type="ORF">Q7C36_011121</name>
</gene>
<evidence type="ECO:0000256" key="4">
    <source>
        <dbReference type="ARBA" id="ARBA00023136"/>
    </source>
</evidence>
<dbReference type="PRINTS" id="PR00249">
    <property type="entry name" value="GPCRSECRETIN"/>
</dbReference>
<keyword evidence="4 6" id="KW-0472">Membrane</keyword>
<feature type="transmembrane region" description="Helical" evidence="6">
    <location>
        <begin position="595"/>
        <end position="615"/>
    </location>
</feature>
<dbReference type="Pfam" id="PF01825">
    <property type="entry name" value="GPS"/>
    <property type="match status" value="1"/>
</dbReference>
<reference evidence="10" key="1">
    <citation type="submission" date="2023-08" db="EMBL/GenBank/DDBJ databases">
        <title>Pelteobagrus vachellii genome.</title>
        <authorList>
            <person name="Liu H."/>
        </authorList>
    </citation>
    <scope>NUCLEOTIDE SEQUENCE</scope>
    <source>
        <strain evidence="10">PRFRI_2022a</strain>
        <tissue evidence="10">Muscle</tissue>
    </source>
</reference>
<dbReference type="PANTHER" id="PTHR12011:SF474">
    <property type="entry name" value="ADHESION G PROTEIN-COUPLED RECEPTOR G11-RELATED"/>
    <property type="match status" value="1"/>
</dbReference>
<feature type="signal peptide" evidence="7">
    <location>
        <begin position="1"/>
        <end position="19"/>
    </location>
</feature>
<feature type="domain" description="GAIN-B" evidence="8">
    <location>
        <begin position="366"/>
        <end position="513"/>
    </location>
</feature>
<protein>
    <submittedName>
        <fullName evidence="10">Uncharacterized protein</fullName>
    </submittedName>
</protein>
<dbReference type="GO" id="GO:0007166">
    <property type="term" value="P:cell surface receptor signaling pathway"/>
    <property type="evidence" value="ECO:0007669"/>
    <property type="project" value="InterPro"/>
</dbReference>
<evidence type="ECO:0000256" key="1">
    <source>
        <dbReference type="ARBA" id="ARBA00004141"/>
    </source>
</evidence>
<organism evidence="10 11">
    <name type="scientific">Tachysurus vachellii</name>
    <name type="common">Darkbarbel catfish</name>
    <name type="synonym">Pelteobagrus vachellii</name>
    <dbReference type="NCBI Taxonomy" id="175792"/>
    <lineage>
        <taxon>Eukaryota</taxon>
        <taxon>Metazoa</taxon>
        <taxon>Chordata</taxon>
        <taxon>Craniata</taxon>
        <taxon>Vertebrata</taxon>
        <taxon>Euteleostomi</taxon>
        <taxon>Actinopterygii</taxon>
        <taxon>Neopterygii</taxon>
        <taxon>Teleostei</taxon>
        <taxon>Ostariophysi</taxon>
        <taxon>Siluriformes</taxon>
        <taxon>Bagridae</taxon>
        <taxon>Tachysurus</taxon>
    </lineage>
</organism>
<dbReference type="Proteomes" id="UP001187315">
    <property type="component" value="Unassembled WGS sequence"/>
</dbReference>
<feature type="transmembrane region" description="Helical" evidence="6">
    <location>
        <begin position="752"/>
        <end position="772"/>
    </location>
</feature>
<proteinExistence type="predicted"/>
<name>A0AA88MVZ3_TACVA</name>
<evidence type="ECO:0000313" key="10">
    <source>
        <dbReference type="EMBL" id="KAK2846267.1"/>
    </source>
</evidence>
<feature type="transmembrane region" description="Helical" evidence="6">
    <location>
        <begin position="554"/>
        <end position="575"/>
    </location>
</feature>
<evidence type="ECO:0000256" key="6">
    <source>
        <dbReference type="SAM" id="Phobius"/>
    </source>
</evidence>
<feature type="transmembrane region" description="Helical" evidence="6">
    <location>
        <begin position="627"/>
        <end position="648"/>
    </location>
</feature>
<evidence type="ECO:0000313" key="11">
    <source>
        <dbReference type="Proteomes" id="UP001187315"/>
    </source>
</evidence>
<evidence type="ECO:0000256" key="7">
    <source>
        <dbReference type="SAM" id="SignalP"/>
    </source>
</evidence>
<feature type="transmembrane region" description="Helical" evidence="6">
    <location>
        <begin position="681"/>
        <end position="703"/>
    </location>
</feature>
<dbReference type="InterPro" id="IPR000203">
    <property type="entry name" value="GPS"/>
</dbReference>
<evidence type="ECO:0000256" key="2">
    <source>
        <dbReference type="ARBA" id="ARBA00022692"/>
    </source>
</evidence>
<feature type="chain" id="PRO_5041715334" evidence="7">
    <location>
        <begin position="20"/>
        <end position="807"/>
    </location>
</feature>
<evidence type="ECO:0000256" key="5">
    <source>
        <dbReference type="ARBA" id="ARBA00023157"/>
    </source>
</evidence>
<dbReference type="InterPro" id="IPR057244">
    <property type="entry name" value="GAIN_B"/>
</dbReference>
<dbReference type="Gene3D" id="1.20.1070.10">
    <property type="entry name" value="Rhodopsin 7-helix transmembrane proteins"/>
    <property type="match status" value="1"/>
</dbReference>
<dbReference type="InterPro" id="IPR000832">
    <property type="entry name" value="GPCR_2_secretin-like"/>
</dbReference>
<keyword evidence="7" id="KW-0732">Signal</keyword>
<evidence type="ECO:0000256" key="3">
    <source>
        <dbReference type="ARBA" id="ARBA00022989"/>
    </source>
</evidence>
<keyword evidence="11" id="KW-1185">Reference proteome</keyword>
<keyword evidence="2 6" id="KW-0812">Transmembrane</keyword>
<dbReference type="PROSITE" id="PS50221">
    <property type="entry name" value="GAIN_B"/>
    <property type="match status" value="1"/>
</dbReference>
<dbReference type="Gene3D" id="2.60.220.50">
    <property type="match status" value="1"/>
</dbReference>
<dbReference type="SMART" id="SM00303">
    <property type="entry name" value="GPS"/>
    <property type="match status" value="1"/>
</dbReference>
<evidence type="ECO:0000259" key="8">
    <source>
        <dbReference type="PROSITE" id="PS50221"/>
    </source>
</evidence>
<comment type="subcellular location">
    <subcellularLocation>
        <location evidence="1">Membrane</location>
        <topology evidence="1">Multi-pass membrane protein</topology>
    </subcellularLocation>
</comment>
<dbReference type="EMBL" id="JAVHJS010000010">
    <property type="protein sequence ID" value="KAK2846267.1"/>
    <property type="molecule type" value="Genomic_DNA"/>
</dbReference>